<feature type="compositionally biased region" description="Pro residues" evidence="3">
    <location>
        <begin position="125"/>
        <end position="136"/>
    </location>
</feature>
<dbReference type="Proteomes" id="UP000094020">
    <property type="component" value="Chromosome 6"/>
</dbReference>
<feature type="region of interest" description="Disordered" evidence="3">
    <location>
        <begin position="355"/>
        <end position="380"/>
    </location>
</feature>
<dbReference type="InterPro" id="IPR012337">
    <property type="entry name" value="RNaseH-like_sf"/>
</dbReference>
<feature type="domain" description="RRM" evidence="4">
    <location>
        <begin position="445"/>
        <end position="518"/>
    </location>
</feature>
<gene>
    <name evidence="6" type="ORF">I206_104929</name>
</gene>
<evidence type="ECO:0000256" key="1">
    <source>
        <dbReference type="ARBA" id="ARBA00022884"/>
    </source>
</evidence>
<keyword evidence="1 2" id="KW-0694">RNA-binding</keyword>
<dbReference type="InterPro" id="IPR002156">
    <property type="entry name" value="RNaseH_domain"/>
</dbReference>
<proteinExistence type="predicted"/>
<dbReference type="CDD" id="cd00590">
    <property type="entry name" value="RRM_SF"/>
    <property type="match status" value="1"/>
</dbReference>
<evidence type="ECO:0000313" key="7">
    <source>
        <dbReference type="Proteomes" id="UP000094020"/>
    </source>
</evidence>
<dbReference type="InterPro" id="IPR000504">
    <property type="entry name" value="RRM_dom"/>
</dbReference>
<keyword evidence="7" id="KW-1185">Reference proteome</keyword>
<dbReference type="SUPFAM" id="SSF53098">
    <property type="entry name" value="Ribonuclease H-like"/>
    <property type="match status" value="1"/>
</dbReference>
<protein>
    <recommendedName>
        <fullName evidence="8">RRM domain-containing protein</fullName>
    </recommendedName>
</protein>
<reference evidence="6" key="1">
    <citation type="submission" date="2013-07" db="EMBL/GenBank/DDBJ databases">
        <authorList>
            <consortium name="The Broad Institute Genome Sequencing Platform"/>
            <person name="Cuomo C."/>
            <person name="Litvintseva A."/>
            <person name="Chen Y."/>
            <person name="Heitman J."/>
            <person name="Sun S."/>
            <person name="Springer D."/>
            <person name="Dromer F."/>
            <person name="Young S.K."/>
            <person name="Zeng Q."/>
            <person name="Gargeya S."/>
            <person name="Fitzgerald M."/>
            <person name="Abouelleil A."/>
            <person name="Alvarado L."/>
            <person name="Berlin A.M."/>
            <person name="Chapman S.B."/>
            <person name="Dewar J."/>
            <person name="Goldberg J."/>
            <person name="Griggs A."/>
            <person name="Gujja S."/>
            <person name="Hansen M."/>
            <person name="Howarth C."/>
            <person name="Imamovic A."/>
            <person name="Larimer J."/>
            <person name="McCowan C."/>
            <person name="Murphy C."/>
            <person name="Pearson M."/>
            <person name="Priest M."/>
            <person name="Roberts A."/>
            <person name="Saif S."/>
            <person name="Shea T."/>
            <person name="Sykes S."/>
            <person name="Wortman J."/>
            <person name="Nusbaum C."/>
            <person name="Birren B."/>
        </authorList>
    </citation>
    <scope>NUCLEOTIDE SEQUENCE</scope>
    <source>
        <strain evidence="6">CBS 10737</strain>
    </source>
</reference>
<dbReference type="GO" id="GO:0004523">
    <property type="term" value="F:RNA-DNA hybrid ribonuclease activity"/>
    <property type="evidence" value="ECO:0007669"/>
    <property type="project" value="InterPro"/>
</dbReference>
<feature type="compositionally biased region" description="Pro residues" evidence="3">
    <location>
        <begin position="98"/>
        <end position="110"/>
    </location>
</feature>
<feature type="compositionally biased region" description="Basic and acidic residues" evidence="3">
    <location>
        <begin position="560"/>
        <end position="570"/>
    </location>
</feature>
<feature type="compositionally biased region" description="Pro residues" evidence="3">
    <location>
        <begin position="26"/>
        <end position="53"/>
    </location>
</feature>
<dbReference type="GeneID" id="30170839"/>
<evidence type="ECO:0008006" key="8">
    <source>
        <dbReference type="Google" id="ProtNLM"/>
    </source>
</evidence>
<dbReference type="PANTHER" id="PTHR45880:SF1">
    <property type="entry name" value="RNA-BINDING MOTIF PROTEIN, X-LINKED 2"/>
    <property type="match status" value="1"/>
</dbReference>
<dbReference type="InterPro" id="IPR036397">
    <property type="entry name" value="RNaseH_sf"/>
</dbReference>
<feature type="region of interest" description="Disordered" evidence="3">
    <location>
        <begin position="757"/>
        <end position="785"/>
    </location>
</feature>
<feature type="region of interest" description="Disordered" evidence="3">
    <location>
        <begin position="548"/>
        <end position="644"/>
    </location>
</feature>
<organism evidence="6 7">
    <name type="scientific">Kwoniella pini CBS 10737</name>
    <dbReference type="NCBI Taxonomy" id="1296096"/>
    <lineage>
        <taxon>Eukaryota</taxon>
        <taxon>Fungi</taxon>
        <taxon>Dikarya</taxon>
        <taxon>Basidiomycota</taxon>
        <taxon>Agaricomycotina</taxon>
        <taxon>Tremellomycetes</taxon>
        <taxon>Tremellales</taxon>
        <taxon>Cryptococcaceae</taxon>
        <taxon>Kwoniella</taxon>
    </lineage>
</organism>
<dbReference type="SMART" id="SM00360">
    <property type="entry name" value="RRM"/>
    <property type="match status" value="1"/>
</dbReference>
<feature type="compositionally biased region" description="Polar residues" evidence="3">
    <location>
        <begin position="757"/>
        <end position="782"/>
    </location>
</feature>
<dbReference type="Pfam" id="PF00076">
    <property type="entry name" value="RRM_1"/>
    <property type="match status" value="1"/>
</dbReference>
<evidence type="ECO:0000259" key="5">
    <source>
        <dbReference type="PROSITE" id="PS50879"/>
    </source>
</evidence>
<dbReference type="GO" id="GO:0005686">
    <property type="term" value="C:U2 snRNP"/>
    <property type="evidence" value="ECO:0007669"/>
    <property type="project" value="TreeGrafter"/>
</dbReference>
<evidence type="ECO:0000259" key="4">
    <source>
        <dbReference type="PROSITE" id="PS50102"/>
    </source>
</evidence>
<dbReference type="Gene3D" id="3.30.70.330">
    <property type="match status" value="1"/>
</dbReference>
<dbReference type="PROSITE" id="PS50879">
    <property type="entry name" value="RNASE_H_1"/>
    <property type="match status" value="1"/>
</dbReference>
<dbReference type="PANTHER" id="PTHR45880">
    <property type="entry name" value="RNA-BINDING MOTIF PROTEIN, X-LINKED 2"/>
    <property type="match status" value="1"/>
</dbReference>
<dbReference type="GO" id="GO:0000398">
    <property type="term" value="P:mRNA splicing, via spliceosome"/>
    <property type="evidence" value="ECO:0007669"/>
    <property type="project" value="TreeGrafter"/>
</dbReference>
<dbReference type="GO" id="GO:0071011">
    <property type="term" value="C:precatalytic spliceosome"/>
    <property type="evidence" value="ECO:0007669"/>
    <property type="project" value="TreeGrafter"/>
</dbReference>
<feature type="compositionally biased region" description="Polar residues" evidence="3">
    <location>
        <begin position="603"/>
        <end position="615"/>
    </location>
</feature>
<dbReference type="GO" id="GO:0003723">
    <property type="term" value="F:RNA binding"/>
    <property type="evidence" value="ECO:0007669"/>
    <property type="project" value="UniProtKB-UniRule"/>
</dbReference>
<dbReference type="AlphaFoldDB" id="A0AAJ8L7Y8"/>
<evidence type="ECO:0000256" key="3">
    <source>
        <dbReference type="SAM" id="MobiDB-lite"/>
    </source>
</evidence>
<feature type="compositionally biased region" description="Basic and acidic residues" evidence="3">
    <location>
        <begin position="620"/>
        <end position="629"/>
    </location>
</feature>
<evidence type="ECO:0000256" key="2">
    <source>
        <dbReference type="PROSITE-ProRule" id="PRU00176"/>
    </source>
</evidence>
<evidence type="ECO:0000313" key="6">
    <source>
        <dbReference type="EMBL" id="WWC70976.1"/>
    </source>
</evidence>
<dbReference type="Gene3D" id="3.30.420.10">
    <property type="entry name" value="Ribonuclease H-like superfamily/Ribonuclease H"/>
    <property type="match status" value="1"/>
</dbReference>
<dbReference type="EMBL" id="CP144524">
    <property type="protein sequence ID" value="WWC70976.1"/>
    <property type="molecule type" value="Genomic_DNA"/>
</dbReference>
<feature type="compositionally biased region" description="Pro residues" evidence="3">
    <location>
        <begin position="61"/>
        <end position="75"/>
    </location>
</feature>
<dbReference type="InterPro" id="IPR051847">
    <property type="entry name" value="RNA_proc/Spliceosome_comp"/>
</dbReference>
<reference evidence="6" key="2">
    <citation type="submission" date="2024-02" db="EMBL/GenBank/DDBJ databases">
        <title>Comparative genomics of Cryptococcus and Kwoniella reveals pathogenesis evolution and contrasting modes of karyotype evolution via chromosome fusion or intercentromeric recombination.</title>
        <authorList>
            <person name="Coelho M.A."/>
            <person name="David-Palma M."/>
            <person name="Shea T."/>
            <person name="Bowers K."/>
            <person name="McGinley-Smith S."/>
            <person name="Mohammad A.W."/>
            <person name="Gnirke A."/>
            <person name="Yurkov A.M."/>
            <person name="Nowrousian M."/>
            <person name="Sun S."/>
            <person name="Cuomo C.A."/>
            <person name="Heitman J."/>
        </authorList>
    </citation>
    <scope>NUCLEOTIDE SEQUENCE</scope>
    <source>
        <strain evidence="6">CBS 10737</strain>
    </source>
</reference>
<dbReference type="SUPFAM" id="SSF54928">
    <property type="entry name" value="RNA-binding domain, RBD"/>
    <property type="match status" value="1"/>
</dbReference>
<name>A0AAJ8L7Y8_9TREE</name>
<dbReference type="GO" id="GO:0071013">
    <property type="term" value="C:catalytic step 2 spliceosome"/>
    <property type="evidence" value="ECO:0007669"/>
    <property type="project" value="TreeGrafter"/>
</dbReference>
<dbReference type="RefSeq" id="XP_070059124.1">
    <property type="nucleotide sequence ID" value="XM_070203023.1"/>
</dbReference>
<dbReference type="InterPro" id="IPR035979">
    <property type="entry name" value="RBD_domain_sf"/>
</dbReference>
<accession>A0AAJ8L7Y8</accession>
<dbReference type="InterPro" id="IPR012677">
    <property type="entry name" value="Nucleotide-bd_a/b_plait_sf"/>
</dbReference>
<feature type="region of interest" description="Disordered" evidence="3">
    <location>
        <begin position="1"/>
        <end position="154"/>
    </location>
</feature>
<feature type="domain" description="RNase H type-1" evidence="5">
    <location>
        <begin position="199"/>
        <end position="342"/>
    </location>
</feature>
<dbReference type="PROSITE" id="PS50102">
    <property type="entry name" value="RRM"/>
    <property type="match status" value="1"/>
</dbReference>
<sequence length="969" mass="106788">MSHFPPFPPTQSGRYSPNRAYRDRPPFPPPIPPFPTRDFPPYPYPSSAPPPPSSAYRPYDAYPPEPSRPSYPPYEQPRGPYEDHYDPYQPSVSTYNSVPPPMRVLPPTYAPTPMQEPHRRQVRPISPPPRRPVPPHPRPDNRHQNNGPPDLKLSTHPTTVNIGGFTAAVHSLPPSHLPITKYVSLNRDDAIDLHRQLCSSRSSVWYADGSSRAGEAWCAAVEWRLDLNLGGSKMRGHLSNGDALDAELGGLYKAAEGFRELLQQSIKDGHPVPHELTVFCDSQAAIVGIDTSSREEAIKFESLWRDICSEYLYAHMTLVWIPKDSGVEGHILADRIATVGASNSYTKRRKDRTLPDIYMRPGGGEHEPSASSEPGPWQMGDADPTRLKISFIRPQPVAVSPPIITRDIESDTNDLKLDLGAVEQVEQVSSEGPDGEDEGIQPQAGAIFVTHFPYEASAKDIGILFAQYGEIVAVDIFHISPSLPRYANVTFSDPASGVAAINDLHRKPIKLDSPFARENEADLGLWKAWDGQLTVVLHEPPRIVPSAVEADFPDLPDWARGGEKDAHKNEEEETMEVEGQIKEERSPSPESDGKKRDREDPTANGTLNLESTSSRSPKRLRQENYDEHGGIPQGGTEEDSARKSSIADHIHALPLTATKQAISDLTESLYPAKVQQIQAVVASTAAIPQSPALEVILPPFPPTLKTEAVVRSESPPSSFDNVLPVNGGVPDHLSTRTLPPTPLTAVPFTNGALTSSTITHQSPAQSNTSSPTKPTVMTSASEPQEHPIKMSVKTLRAHLTLVRTSLAKHEPDNWIAHTCLIAHDIDHARRSLQADLYATDESFISGREWEKQLTAKGFTSARIDAFVTKVLKVLDGIAAAEEPESDQPDSVEDVERLQAELTELLDIFPNETKEAMASAARMMEFLVRGKDLQEKKRIEVERRVKVLEGMVKVGEVVSGVVRYLLTEDK</sequence>
<feature type="compositionally biased region" description="Basic and acidic residues" evidence="3">
    <location>
        <begin position="579"/>
        <end position="601"/>
    </location>
</feature>
<dbReference type="KEGG" id="kpin:30170839"/>